<dbReference type="CDD" id="cd02859">
    <property type="entry name" value="E_set_AMPKbeta_like_N"/>
    <property type="match status" value="1"/>
</dbReference>
<evidence type="ECO:0000256" key="2">
    <source>
        <dbReference type="SAM" id="SignalP"/>
    </source>
</evidence>
<dbReference type="Proteomes" id="UP000007383">
    <property type="component" value="Chromosome"/>
</dbReference>
<dbReference type="KEGG" id="sfc:Spiaf_2063"/>
<proteinExistence type="inferred from homology"/>
<dbReference type="InterPro" id="IPR013783">
    <property type="entry name" value="Ig-like_fold"/>
</dbReference>
<name>H9UKR8_SPIAZ</name>
<dbReference type="Pfam" id="PF16561">
    <property type="entry name" value="AMPK1_CBM"/>
    <property type="match status" value="1"/>
</dbReference>
<dbReference type="eggNOG" id="COG0296">
    <property type="taxonomic scope" value="Bacteria"/>
</dbReference>
<gene>
    <name evidence="4" type="ordered locus">Spiaf_2063</name>
</gene>
<evidence type="ECO:0000259" key="3">
    <source>
        <dbReference type="Pfam" id="PF16561"/>
    </source>
</evidence>
<protein>
    <submittedName>
        <fullName evidence="4">Putative carbohydrate binding protein</fullName>
    </submittedName>
</protein>
<dbReference type="PANTHER" id="PTHR10343:SF84">
    <property type="entry name" value="5'-AMP-ACTIVATED PROTEIN KINASE SUBUNIT BETA-1"/>
    <property type="match status" value="1"/>
</dbReference>
<dbReference type="RefSeq" id="WP_014456094.1">
    <property type="nucleotide sequence ID" value="NC_017098.1"/>
</dbReference>
<dbReference type="Gene3D" id="2.60.40.10">
    <property type="entry name" value="Immunoglobulins"/>
    <property type="match status" value="1"/>
</dbReference>
<dbReference type="HOGENOM" id="CLU_1936788_0_0_12"/>
<dbReference type="InterPro" id="IPR050827">
    <property type="entry name" value="CRP1_MDG1_kinase"/>
</dbReference>
<comment type="similarity">
    <text evidence="1">Belongs to the 5'-AMP-activated protein kinase beta subunit family.</text>
</comment>
<dbReference type="PANTHER" id="PTHR10343">
    <property type="entry name" value="5'-AMP-ACTIVATED PROTEIN KINASE , BETA SUBUNIT"/>
    <property type="match status" value="1"/>
</dbReference>
<dbReference type="InterPro" id="IPR014756">
    <property type="entry name" value="Ig_E-set"/>
</dbReference>
<sequence length="130" mass="14221">MKKVVLFSVLAVLVMAMTVACATGAPERDLTMGNIYEAGPITFAYYGEAEEVVLAGSFTGWAPDDLNWAMDWNGEYFELTVDLPAGNHQYKYVIDGEWTEPTAILEYVDPIPTDATDDGFGGENAVLELQ</sequence>
<evidence type="ECO:0000313" key="4">
    <source>
        <dbReference type="EMBL" id="AFG38111.1"/>
    </source>
</evidence>
<dbReference type="PATRIC" id="fig|889378.3.peg.2050"/>
<feature type="chain" id="PRO_5003623080" evidence="2">
    <location>
        <begin position="23"/>
        <end position="130"/>
    </location>
</feature>
<dbReference type="AlphaFoldDB" id="H9UKR8"/>
<dbReference type="EMBL" id="CP003282">
    <property type="protein sequence ID" value="AFG38111.1"/>
    <property type="molecule type" value="Genomic_DNA"/>
</dbReference>
<dbReference type="OrthoDB" id="9800174at2"/>
<evidence type="ECO:0000313" key="5">
    <source>
        <dbReference type="Proteomes" id="UP000007383"/>
    </source>
</evidence>
<feature type="signal peptide" evidence="2">
    <location>
        <begin position="1"/>
        <end position="22"/>
    </location>
</feature>
<feature type="domain" description="AMP-activated protein kinase glycogen-binding" evidence="3">
    <location>
        <begin position="40"/>
        <end position="99"/>
    </location>
</feature>
<evidence type="ECO:0000256" key="1">
    <source>
        <dbReference type="ARBA" id="ARBA00010926"/>
    </source>
</evidence>
<dbReference type="STRING" id="889378.Spiaf_2063"/>
<keyword evidence="2" id="KW-0732">Signal</keyword>
<dbReference type="InterPro" id="IPR032640">
    <property type="entry name" value="AMPK1_CBM"/>
</dbReference>
<dbReference type="SUPFAM" id="SSF81296">
    <property type="entry name" value="E set domains"/>
    <property type="match status" value="1"/>
</dbReference>
<dbReference type="PROSITE" id="PS51257">
    <property type="entry name" value="PROKAR_LIPOPROTEIN"/>
    <property type="match status" value="1"/>
</dbReference>
<organism evidence="4 5">
    <name type="scientific">Spirochaeta africana (strain ATCC 700263 / DSM 8902 / Z-7692)</name>
    <dbReference type="NCBI Taxonomy" id="889378"/>
    <lineage>
        <taxon>Bacteria</taxon>
        <taxon>Pseudomonadati</taxon>
        <taxon>Spirochaetota</taxon>
        <taxon>Spirochaetia</taxon>
        <taxon>Spirochaetales</taxon>
        <taxon>Spirochaetaceae</taxon>
        <taxon>Spirochaeta</taxon>
    </lineage>
</organism>
<keyword evidence="5" id="KW-1185">Reference proteome</keyword>
<accession>H9UKR8</accession>
<reference evidence="5" key="1">
    <citation type="journal article" date="2013" name="Stand. Genomic Sci.">
        <title>Complete genome sequence of the halophilic bacterium Spirochaeta africana type strain (Z-7692(T)) from the alkaline Lake Magadi in the East African Rift.</title>
        <authorList>
            <person name="Liolos K."/>
            <person name="Abt B."/>
            <person name="Scheuner C."/>
            <person name="Teshima H."/>
            <person name="Held B."/>
            <person name="Lapidus A."/>
            <person name="Nolan M."/>
            <person name="Lucas S."/>
            <person name="Deshpande S."/>
            <person name="Cheng J.F."/>
            <person name="Tapia R."/>
            <person name="Goodwin L.A."/>
            <person name="Pitluck S."/>
            <person name="Pagani I."/>
            <person name="Ivanova N."/>
            <person name="Mavromatis K."/>
            <person name="Mikhailova N."/>
            <person name="Huntemann M."/>
            <person name="Pati A."/>
            <person name="Chen A."/>
            <person name="Palaniappan K."/>
            <person name="Land M."/>
            <person name="Rohde M."/>
            <person name="Tindall B.J."/>
            <person name="Detter J.C."/>
            <person name="Goker M."/>
            <person name="Bristow J."/>
            <person name="Eisen J.A."/>
            <person name="Markowitz V."/>
            <person name="Hugenholtz P."/>
            <person name="Woyke T."/>
            <person name="Klenk H.P."/>
            <person name="Kyrpides N.C."/>
        </authorList>
    </citation>
    <scope>NUCLEOTIDE SEQUENCE</scope>
    <source>
        <strain evidence="5">ATCC 700263 / DSM 8902 / Z-7692</strain>
    </source>
</reference>